<organism evidence="2 3">
    <name type="scientific">Cherax quadricarinatus</name>
    <name type="common">Australian red claw crayfish</name>
    <dbReference type="NCBI Taxonomy" id="27406"/>
    <lineage>
        <taxon>Eukaryota</taxon>
        <taxon>Metazoa</taxon>
        <taxon>Ecdysozoa</taxon>
        <taxon>Arthropoda</taxon>
        <taxon>Crustacea</taxon>
        <taxon>Multicrustacea</taxon>
        <taxon>Malacostraca</taxon>
        <taxon>Eumalacostraca</taxon>
        <taxon>Eucarida</taxon>
        <taxon>Decapoda</taxon>
        <taxon>Pleocyemata</taxon>
        <taxon>Astacidea</taxon>
        <taxon>Parastacoidea</taxon>
        <taxon>Parastacidae</taxon>
        <taxon>Cherax</taxon>
    </lineage>
</organism>
<feature type="compositionally biased region" description="Basic residues" evidence="1">
    <location>
        <begin position="343"/>
        <end position="362"/>
    </location>
</feature>
<protein>
    <submittedName>
        <fullName evidence="2">Uncharacterized protein</fullName>
    </submittedName>
</protein>
<name>A0AAW0WCK3_CHEQU</name>
<evidence type="ECO:0000256" key="1">
    <source>
        <dbReference type="SAM" id="MobiDB-lite"/>
    </source>
</evidence>
<reference evidence="2 3" key="1">
    <citation type="journal article" date="2024" name="BMC Genomics">
        <title>Genome assembly of redclaw crayfish (Cherax quadricarinatus) provides insights into its immune adaptation and hypoxia tolerance.</title>
        <authorList>
            <person name="Liu Z."/>
            <person name="Zheng J."/>
            <person name="Li H."/>
            <person name="Fang K."/>
            <person name="Wang S."/>
            <person name="He J."/>
            <person name="Zhou D."/>
            <person name="Weng S."/>
            <person name="Chi M."/>
            <person name="Gu Z."/>
            <person name="He J."/>
            <person name="Li F."/>
            <person name="Wang M."/>
        </authorList>
    </citation>
    <scope>NUCLEOTIDE SEQUENCE [LARGE SCALE GENOMIC DNA]</scope>
    <source>
        <strain evidence="2">ZL_2023a</strain>
    </source>
</reference>
<dbReference type="EMBL" id="JARKIK010000066">
    <property type="protein sequence ID" value="KAK8729900.1"/>
    <property type="molecule type" value="Genomic_DNA"/>
</dbReference>
<evidence type="ECO:0000313" key="3">
    <source>
        <dbReference type="Proteomes" id="UP001445076"/>
    </source>
</evidence>
<feature type="compositionally biased region" description="Basic and acidic residues" evidence="1">
    <location>
        <begin position="29"/>
        <end position="55"/>
    </location>
</feature>
<proteinExistence type="predicted"/>
<sequence>MSEYSSSESEDDSRFREACDPTLSTVFDGKMKERGNEEPLQDHHHDHHDDHHDDDRESFVLLNKIKRSLTSLQAGKVLFQGHPLVGLKLHKDTAQCRRKDRKLSGMPAPSTLSSYLAKQLTGLLDKNVIIKRIEGSDIPNKESKDIFGSRGSIRLLKNIIVERTALQDDVPLKRKIIKYKKLCYFDSSDEDEMISRCSSLAVPPQWILDKQDVYPWPHPKNVRYLEKYKVKEKRANGIILATPFKESSETAVMASLGDSSQKIDGMLNCAVIKKETKTDYSHVREPSEAKSYIHCIMKESEKSKIKKYRKVMHDSKSDTSEIKEDIPLKIEKQYCEGSGGSVKKIRSQSRKRGIKKKNKKRQ</sequence>
<comment type="caution">
    <text evidence="2">The sequence shown here is derived from an EMBL/GenBank/DDBJ whole genome shotgun (WGS) entry which is preliminary data.</text>
</comment>
<feature type="region of interest" description="Disordered" evidence="1">
    <location>
        <begin position="337"/>
        <end position="362"/>
    </location>
</feature>
<accession>A0AAW0WCK3</accession>
<evidence type="ECO:0000313" key="2">
    <source>
        <dbReference type="EMBL" id="KAK8729900.1"/>
    </source>
</evidence>
<gene>
    <name evidence="2" type="ORF">OTU49_008379</name>
</gene>
<feature type="region of interest" description="Disordered" evidence="1">
    <location>
        <begin position="1"/>
        <end position="55"/>
    </location>
</feature>
<dbReference type="Proteomes" id="UP001445076">
    <property type="component" value="Unassembled WGS sequence"/>
</dbReference>
<keyword evidence="3" id="KW-1185">Reference proteome</keyword>
<dbReference type="AlphaFoldDB" id="A0AAW0WCK3"/>